<name>A0A1B6FF11_9HEMI</name>
<feature type="compositionally biased region" description="Basic and acidic residues" evidence="1">
    <location>
        <begin position="788"/>
        <end position="804"/>
    </location>
</feature>
<gene>
    <name evidence="2" type="ORF">g.19073</name>
</gene>
<evidence type="ECO:0000313" key="2">
    <source>
        <dbReference type="EMBL" id="JAS48799.1"/>
    </source>
</evidence>
<feature type="region of interest" description="Disordered" evidence="1">
    <location>
        <begin position="90"/>
        <end position="125"/>
    </location>
</feature>
<protein>
    <submittedName>
        <fullName evidence="2">Uncharacterized protein</fullName>
    </submittedName>
</protein>
<evidence type="ECO:0000256" key="1">
    <source>
        <dbReference type="SAM" id="MobiDB-lite"/>
    </source>
</evidence>
<accession>A0A1B6FF11</accession>
<feature type="compositionally biased region" description="Basic and acidic residues" evidence="1">
    <location>
        <begin position="110"/>
        <end position="124"/>
    </location>
</feature>
<dbReference type="AlphaFoldDB" id="A0A1B6FF11"/>
<proteinExistence type="predicted"/>
<dbReference type="EMBL" id="GECZ01020970">
    <property type="protein sequence ID" value="JAS48799.1"/>
    <property type="molecule type" value="Transcribed_RNA"/>
</dbReference>
<sequence>MPRRGKKSLMDISMDPVLQDYSVSTSLEDINTGAMPPSDSSLFERIAHFECDLPDVTLNNTDSINVSSGPYPPDSTIVDLEKQTRSMFKKPFNTRTRPKRAKPRPSLFESDIKDSETESPEVKVRRPFQRKTKPRAVVNCFEIDSSNESLNSPMPAPSKFIARRKTRNKKHIENVSFDKDLISSESETSFKKPVLSKRKMKYKEVNSAMFDDVFHDTLNGTQSDTSFSQQVPFKSLKKRETNVDPNLFDSALNSSDSLQQSLNTTPTEICSDKHPILVENDYGQDVKENSVSLVLKGNTPEEINDKDYTLQVSEEISSCSNTLKNCMENSHINIKTAGIGGTYLVNNSMRNDTSGRAKEKVYSISENNENVKENFESLAVKGNTSEEINDKDIVLHVSTEISSCTNTLNCIENNHINTKTTEIGGMYLVSKSMRNDTSARSEENIYSAFENDDENVIKSKEKEHNSKNLEEVVKTEQFGMAIIDKDVNMSISSKVEENDVSYSKNLAHENKVNDTSLKSPRYNEKSSDPVKVTETSNNLSMQNQNIESFNKNMSTENYSSEHVDRIEQNYDFDAVDNKQVNCDMNYTEDKTISISKNVSEDDKSISEDERVSEAITKMPEDEVGRCYSECNENADITDSHVFETNKTSLMKTNESDEVGLNVMSEERIIPASRRKSSLKRTTLDVSTNRNMYGNDKRVSFDLRNVIQPGLTPNNNLNEECTSQINAGFSFDSLVMKSSFGDVNSESEFIDIHPSKSKSSSSSLNVDFSTAHSNQIQNDSENKTISITSKHDNTSSDGDKHECLEKQMITDVEKVEENTLNIKDDTEEDEVENEEEEDDEEEPEVD</sequence>
<reference evidence="2" key="1">
    <citation type="submission" date="2015-11" db="EMBL/GenBank/DDBJ databases">
        <title>De novo transcriptome assembly of four potential Pierce s Disease insect vectors from Arizona vineyards.</title>
        <authorList>
            <person name="Tassone E.E."/>
        </authorList>
    </citation>
    <scope>NUCLEOTIDE SEQUENCE</scope>
</reference>
<feature type="non-terminal residue" evidence="2">
    <location>
        <position position="845"/>
    </location>
</feature>
<organism evidence="2">
    <name type="scientific">Cuerna arida</name>
    <dbReference type="NCBI Taxonomy" id="1464854"/>
    <lineage>
        <taxon>Eukaryota</taxon>
        <taxon>Metazoa</taxon>
        <taxon>Ecdysozoa</taxon>
        <taxon>Arthropoda</taxon>
        <taxon>Hexapoda</taxon>
        <taxon>Insecta</taxon>
        <taxon>Pterygota</taxon>
        <taxon>Neoptera</taxon>
        <taxon>Paraneoptera</taxon>
        <taxon>Hemiptera</taxon>
        <taxon>Auchenorrhyncha</taxon>
        <taxon>Membracoidea</taxon>
        <taxon>Cicadellidae</taxon>
        <taxon>Cicadellinae</taxon>
        <taxon>Proconiini</taxon>
        <taxon>Cuerna</taxon>
    </lineage>
</organism>
<feature type="compositionally biased region" description="Acidic residues" evidence="1">
    <location>
        <begin position="824"/>
        <end position="845"/>
    </location>
</feature>
<feature type="region of interest" description="Disordered" evidence="1">
    <location>
        <begin position="770"/>
        <end position="845"/>
    </location>
</feature>
<feature type="region of interest" description="Disordered" evidence="1">
    <location>
        <begin position="511"/>
        <end position="533"/>
    </location>
</feature>
<feature type="compositionally biased region" description="Polar residues" evidence="1">
    <location>
        <begin position="770"/>
        <end position="787"/>
    </location>
</feature>